<name>A0A453P8H1_AEGTS</name>
<dbReference type="EnsemblPlants" id="AET6Gv20647900.2">
    <property type="protein sequence ID" value="AET6Gv20647900.2"/>
    <property type="gene ID" value="AET6Gv20647900"/>
</dbReference>
<organism evidence="1 2">
    <name type="scientific">Aegilops tauschii subsp. strangulata</name>
    <name type="common">Goatgrass</name>
    <dbReference type="NCBI Taxonomy" id="200361"/>
    <lineage>
        <taxon>Eukaryota</taxon>
        <taxon>Viridiplantae</taxon>
        <taxon>Streptophyta</taxon>
        <taxon>Embryophyta</taxon>
        <taxon>Tracheophyta</taxon>
        <taxon>Spermatophyta</taxon>
        <taxon>Magnoliopsida</taxon>
        <taxon>Liliopsida</taxon>
        <taxon>Poales</taxon>
        <taxon>Poaceae</taxon>
        <taxon>BOP clade</taxon>
        <taxon>Pooideae</taxon>
        <taxon>Triticodae</taxon>
        <taxon>Triticeae</taxon>
        <taxon>Triticinae</taxon>
        <taxon>Aegilops</taxon>
    </lineage>
</organism>
<dbReference type="PANTHER" id="PTHR33156:SF9">
    <property type="entry name" value="PROTEIN NUCLEAR FUSION DEFECTIVE 6, CHLOROPLASTIC_MITOCHONDRIAL"/>
    <property type="match status" value="1"/>
</dbReference>
<reference evidence="2" key="1">
    <citation type="journal article" date="2014" name="Science">
        <title>Ancient hybridizations among the ancestral genomes of bread wheat.</title>
        <authorList>
            <consortium name="International Wheat Genome Sequencing Consortium,"/>
            <person name="Marcussen T."/>
            <person name="Sandve S.R."/>
            <person name="Heier L."/>
            <person name="Spannagl M."/>
            <person name="Pfeifer M."/>
            <person name="Jakobsen K.S."/>
            <person name="Wulff B.B."/>
            <person name="Steuernagel B."/>
            <person name="Mayer K.F."/>
            <person name="Olsen O.A."/>
        </authorList>
    </citation>
    <scope>NUCLEOTIDE SEQUENCE [LARGE SCALE GENOMIC DNA]</scope>
    <source>
        <strain evidence="2">cv. AL8/78</strain>
    </source>
</reference>
<reference evidence="1" key="5">
    <citation type="journal article" date="2021" name="G3 (Bethesda)">
        <title>Aegilops tauschii genome assembly Aet v5.0 features greater sequence contiguity and improved annotation.</title>
        <authorList>
            <person name="Wang L."/>
            <person name="Zhu T."/>
            <person name="Rodriguez J.C."/>
            <person name="Deal K.R."/>
            <person name="Dubcovsky J."/>
            <person name="McGuire P.E."/>
            <person name="Lux T."/>
            <person name="Spannagl M."/>
            <person name="Mayer K.F.X."/>
            <person name="Baldrich P."/>
            <person name="Meyers B.C."/>
            <person name="Huo N."/>
            <person name="Gu Y.Q."/>
            <person name="Zhou H."/>
            <person name="Devos K.M."/>
            <person name="Bennetzen J.L."/>
            <person name="Unver T."/>
            <person name="Budak H."/>
            <person name="Gulick P.J."/>
            <person name="Galiba G."/>
            <person name="Kalapos B."/>
            <person name="Nelson D.R."/>
            <person name="Li P."/>
            <person name="You F.M."/>
            <person name="Luo M.C."/>
            <person name="Dvorak J."/>
        </authorList>
    </citation>
    <scope>NUCLEOTIDE SEQUENCE [LARGE SCALE GENOMIC DNA]</scope>
    <source>
        <strain evidence="1">cv. AL8/78</strain>
    </source>
</reference>
<dbReference type="Gramene" id="AET6Gv20647900.2">
    <property type="protein sequence ID" value="AET6Gv20647900.2"/>
    <property type="gene ID" value="AET6Gv20647900"/>
</dbReference>
<evidence type="ECO:0000313" key="2">
    <source>
        <dbReference type="Proteomes" id="UP000015105"/>
    </source>
</evidence>
<reference evidence="1" key="4">
    <citation type="submission" date="2019-03" db="UniProtKB">
        <authorList>
            <consortium name="EnsemblPlants"/>
        </authorList>
    </citation>
    <scope>IDENTIFICATION</scope>
</reference>
<dbReference type="Proteomes" id="UP000015105">
    <property type="component" value="Chromosome 6D"/>
</dbReference>
<reference evidence="2" key="2">
    <citation type="journal article" date="2017" name="Nat. Plants">
        <title>The Aegilops tauschii genome reveals multiple impacts of transposons.</title>
        <authorList>
            <person name="Zhao G."/>
            <person name="Zou C."/>
            <person name="Li K."/>
            <person name="Wang K."/>
            <person name="Li T."/>
            <person name="Gao L."/>
            <person name="Zhang X."/>
            <person name="Wang H."/>
            <person name="Yang Z."/>
            <person name="Liu X."/>
            <person name="Jiang W."/>
            <person name="Mao L."/>
            <person name="Kong X."/>
            <person name="Jiao Y."/>
            <person name="Jia J."/>
        </authorList>
    </citation>
    <scope>NUCLEOTIDE SEQUENCE [LARGE SCALE GENOMIC DNA]</scope>
    <source>
        <strain evidence="2">cv. AL8/78</strain>
    </source>
</reference>
<dbReference type="AlphaFoldDB" id="A0A453P8H1"/>
<evidence type="ECO:0000313" key="1">
    <source>
        <dbReference type="EnsemblPlants" id="AET6Gv20647900.2"/>
    </source>
</evidence>
<accession>A0A453P8H1</accession>
<dbReference type="PANTHER" id="PTHR33156">
    <property type="entry name" value="OS02G0230000 PROTEIN"/>
    <property type="match status" value="1"/>
</dbReference>
<dbReference type="InterPro" id="IPR043459">
    <property type="entry name" value="NFD6/NOXY2-like"/>
</dbReference>
<protein>
    <submittedName>
        <fullName evidence="1">Uncharacterized protein</fullName>
    </submittedName>
</protein>
<proteinExistence type="predicted"/>
<sequence length="49" mass="5063">CRVPLELGCCAGMSLLPLHSAVAAARLTSRLSTASRSSSALSQDENDDT</sequence>
<reference evidence="1" key="3">
    <citation type="journal article" date="2017" name="Nature">
        <title>Genome sequence of the progenitor of the wheat D genome Aegilops tauschii.</title>
        <authorList>
            <person name="Luo M.C."/>
            <person name="Gu Y.Q."/>
            <person name="Puiu D."/>
            <person name="Wang H."/>
            <person name="Twardziok S.O."/>
            <person name="Deal K.R."/>
            <person name="Huo N."/>
            <person name="Zhu T."/>
            <person name="Wang L."/>
            <person name="Wang Y."/>
            <person name="McGuire P.E."/>
            <person name="Liu S."/>
            <person name="Long H."/>
            <person name="Ramasamy R.K."/>
            <person name="Rodriguez J.C."/>
            <person name="Van S.L."/>
            <person name="Yuan L."/>
            <person name="Wang Z."/>
            <person name="Xia Z."/>
            <person name="Xiao L."/>
            <person name="Anderson O.D."/>
            <person name="Ouyang S."/>
            <person name="Liang Y."/>
            <person name="Zimin A.V."/>
            <person name="Pertea G."/>
            <person name="Qi P."/>
            <person name="Bennetzen J.L."/>
            <person name="Dai X."/>
            <person name="Dawson M.W."/>
            <person name="Muller H.G."/>
            <person name="Kugler K."/>
            <person name="Rivarola-Duarte L."/>
            <person name="Spannagl M."/>
            <person name="Mayer K.F.X."/>
            <person name="Lu F.H."/>
            <person name="Bevan M.W."/>
            <person name="Leroy P."/>
            <person name="Li P."/>
            <person name="You F.M."/>
            <person name="Sun Q."/>
            <person name="Liu Z."/>
            <person name="Lyons E."/>
            <person name="Wicker T."/>
            <person name="Salzberg S.L."/>
            <person name="Devos K.M."/>
            <person name="Dvorak J."/>
        </authorList>
    </citation>
    <scope>NUCLEOTIDE SEQUENCE [LARGE SCALE GENOMIC DNA]</scope>
    <source>
        <strain evidence="1">cv. AL8/78</strain>
    </source>
</reference>
<keyword evidence="2" id="KW-1185">Reference proteome</keyword>
<dbReference type="GO" id="GO:0005739">
    <property type="term" value="C:mitochondrion"/>
    <property type="evidence" value="ECO:0007669"/>
    <property type="project" value="TreeGrafter"/>
</dbReference>